<name>A0ABX1RHF8_9PSEU</name>
<comment type="caution">
    <text evidence="1">The sequence shown here is derived from an EMBL/GenBank/DDBJ whole genome shotgun (WGS) entry which is preliminary data.</text>
</comment>
<dbReference type="RefSeq" id="WP_169396749.1">
    <property type="nucleotide sequence ID" value="NZ_BAAAJH010000005.1"/>
</dbReference>
<keyword evidence="2" id="KW-1185">Reference proteome</keyword>
<sequence length="102" mass="11471">MHPHRLQQLVASVPESITSEQRSRLLAHVQTSDGCRARADRVRHELELALDGPEGSERALELACELDSLERVQERVDGWLCDLVDKLSHVPRVVHYDDGVPA</sequence>
<dbReference type="Proteomes" id="UP001296706">
    <property type="component" value="Unassembled WGS sequence"/>
</dbReference>
<proteinExistence type="predicted"/>
<evidence type="ECO:0000313" key="2">
    <source>
        <dbReference type="Proteomes" id="UP001296706"/>
    </source>
</evidence>
<gene>
    <name evidence="1" type="ORF">HF577_16540</name>
</gene>
<accession>A0ABX1RHF8</accession>
<protein>
    <recommendedName>
        <fullName evidence="3">DUF4254 domain-containing protein</fullName>
    </recommendedName>
</protein>
<reference evidence="1 2" key="1">
    <citation type="submission" date="2020-04" db="EMBL/GenBank/DDBJ databases">
        <authorList>
            <person name="Klaysubun C."/>
            <person name="Duangmal K."/>
            <person name="Lipun K."/>
        </authorList>
    </citation>
    <scope>NUCLEOTIDE SEQUENCE [LARGE SCALE GENOMIC DNA]</scope>
    <source>
        <strain evidence="1 2">JCM 11839</strain>
    </source>
</reference>
<organism evidence="1 2">
    <name type="scientific">Pseudonocardia xinjiangensis</name>
    <dbReference type="NCBI Taxonomy" id="75289"/>
    <lineage>
        <taxon>Bacteria</taxon>
        <taxon>Bacillati</taxon>
        <taxon>Actinomycetota</taxon>
        <taxon>Actinomycetes</taxon>
        <taxon>Pseudonocardiales</taxon>
        <taxon>Pseudonocardiaceae</taxon>
        <taxon>Pseudonocardia</taxon>
    </lineage>
</organism>
<dbReference type="EMBL" id="JAAXKY010000049">
    <property type="protein sequence ID" value="NMH78683.1"/>
    <property type="molecule type" value="Genomic_DNA"/>
</dbReference>
<evidence type="ECO:0008006" key="3">
    <source>
        <dbReference type="Google" id="ProtNLM"/>
    </source>
</evidence>
<evidence type="ECO:0000313" key="1">
    <source>
        <dbReference type="EMBL" id="NMH78683.1"/>
    </source>
</evidence>